<name>A0A034WJ88_BACDO</name>
<dbReference type="InterPro" id="IPR029160">
    <property type="entry name" value="UQCC4"/>
</dbReference>
<evidence type="ECO:0000313" key="4">
    <source>
        <dbReference type="RefSeq" id="XP_011206168.1"/>
    </source>
</evidence>
<dbReference type="OrthoDB" id="5783753at2759"/>
<keyword evidence="1" id="KW-1133">Transmembrane helix</keyword>
<keyword evidence="1" id="KW-0812">Transmembrane</keyword>
<evidence type="ECO:0000256" key="1">
    <source>
        <dbReference type="SAM" id="Phobius"/>
    </source>
</evidence>
<reference evidence="4" key="2">
    <citation type="submission" date="2025-04" db="UniProtKB">
        <authorList>
            <consortium name="RefSeq"/>
        </authorList>
    </citation>
    <scope>IDENTIFICATION</scope>
    <source>
        <strain evidence="4">Punador</strain>
    </source>
</reference>
<dbReference type="Proteomes" id="UP001652620">
    <property type="component" value="Unplaced"/>
</dbReference>
<accession>A0A034WJ88</accession>
<dbReference type="OMA" id="LYFCCLR"/>
<dbReference type="GeneID" id="105228168"/>
<keyword evidence="3" id="KW-1185">Reference proteome</keyword>
<dbReference type="PANTHER" id="PTHR35268">
    <property type="entry name" value="PROTEIN CCSMST1"/>
    <property type="match status" value="1"/>
</dbReference>
<dbReference type="Pfam" id="PF15013">
    <property type="entry name" value="CCSMST1"/>
    <property type="match status" value="1"/>
</dbReference>
<dbReference type="PANTHER" id="PTHR35268:SF1">
    <property type="entry name" value="UBIQUINOL-CYTOCHROME-C REDUCTASE COMPLEX ASSEMBLY FACTOR 4"/>
    <property type="match status" value="1"/>
</dbReference>
<proteinExistence type="predicted"/>
<evidence type="ECO:0000313" key="2">
    <source>
        <dbReference type="EMBL" id="JAC54422.1"/>
    </source>
</evidence>
<gene>
    <name evidence="4" type="primary">LOC105228168</name>
</gene>
<dbReference type="KEGG" id="bdr:105228168"/>
<organism evidence="2">
    <name type="scientific">Bactrocera dorsalis</name>
    <name type="common">Oriental fruit fly</name>
    <name type="synonym">Dacus dorsalis</name>
    <dbReference type="NCBI Taxonomy" id="27457"/>
    <lineage>
        <taxon>Eukaryota</taxon>
        <taxon>Metazoa</taxon>
        <taxon>Ecdysozoa</taxon>
        <taxon>Arthropoda</taxon>
        <taxon>Hexapoda</taxon>
        <taxon>Insecta</taxon>
        <taxon>Pterygota</taxon>
        <taxon>Neoptera</taxon>
        <taxon>Endopterygota</taxon>
        <taxon>Diptera</taxon>
        <taxon>Brachycera</taxon>
        <taxon>Muscomorpha</taxon>
        <taxon>Tephritoidea</taxon>
        <taxon>Tephritidae</taxon>
        <taxon>Bactrocera</taxon>
        <taxon>Bactrocera</taxon>
    </lineage>
</organism>
<reference evidence="2" key="1">
    <citation type="journal article" date="2014" name="BMC Genomics">
        <title>Characterizing the developmental transcriptome of the oriental fruit fly, Bactrocera dorsalis (Diptera: Tephritidae) through comparative genomic analysis with Drosophila melanogaster utilizing modENCODE datasets.</title>
        <authorList>
            <person name="Geib S.M."/>
            <person name="Calla B."/>
            <person name="Hall B."/>
            <person name="Hou S."/>
            <person name="Manoukis N.C."/>
        </authorList>
    </citation>
    <scope>NUCLEOTIDE SEQUENCE</scope>
    <source>
        <strain evidence="2">Punador</strain>
    </source>
</reference>
<sequence>MLQSVRSAVQSASQLLYQGRYPISKMYYRLVSNIPKQPSNEISNEPIKFFGSKAATWRARDTRSGGSEDTLWFQPYVISGSLAVFLLYFCVLREENDIDKRLEGNLFDQVAGLEEVQLTVNYKYNRENGLDTSEIEKRLLELGVDIKLLDIR</sequence>
<dbReference type="AlphaFoldDB" id="A0A034WJ88"/>
<feature type="transmembrane region" description="Helical" evidence="1">
    <location>
        <begin position="73"/>
        <end position="92"/>
    </location>
</feature>
<dbReference type="EMBL" id="GAKP01004530">
    <property type="protein sequence ID" value="JAC54422.1"/>
    <property type="molecule type" value="Transcribed_RNA"/>
</dbReference>
<dbReference type="RefSeq" id="XP_011206168.1">
    <property type="nucleotide sequence ID" value="XM_011207866.2"/>
</dbReference>
<keyword evidence="1" id="KW-0472">Membrane</keyword>
<protein>
    <submittedName>
        <fullName evidence="4">Uncharacterized protein LOC105228168</fullName>
    </submittedName>
</protein>
<evidence type="ECO:0000313" key="3">
    <source>
        <dbReference type="Proteomes" id="UP001652620"/>
    </source>
</evidence>